<dbReference type="Proteomes" id="UP001164250">
    <property type="component" value="Chromosome 12"/>
</dbReference>
<evidence type="ECO:0000313" key="1">
    <source>
        <dbReference type="EMBL" id="KAJ0080672.1"/>
    </source>
</evidence>
<evidence type="ECO:0000313" key="2">
    <source>
        <dbReference type="Proteomes" id="UP001164250"/>
    </source>
</evidence>
<gene>
    <name evidence="1" type="ORF">Patl1_09857</name>
</gene>
<dbReference type="EMBL" id="CM047908">
    <property type="protein sequence ID" value="KAJ0080672.1"/>
    <property type="molecule type" value="Genomic_DNA"/>
</dbReference>
<comment type="caution">
    <text evidence="1">The sequence shown here is derived from an EMBL/GenBank/DDBJ whole genome shotgun (WGS) entry which is preliminary data.</text>
</comment>
<accession>A0ACC1A0W8</accession>
<proteinExistence type="predicted"/>
<keyword evidence="2" id="KW-1185">Reference proteome</keyword>
<reference evidence="2" key="1">
    <citation type="journal article" date="2023" name="G3 (Bethesda)">
        <title>Genome assembly and association tests identify interacting loci associated with vigor, precocity, and sex in interspecific pistachio rootstocks.</title>
        <authorList>
            <person name="Palmer W."/>
            <person name="Jacygrad E."/>
            <person name="Sagayaradj S."/>
            <person name="Cavanaugh K."/>
            <person name="Han R."/>
            <person name="Bertier L."/>
            <person name="Beede B."/>
            <person name="Kafkas S."/>
            <person name="Golino D."/>
            <person name="Preece J."/>
            <person name="Michelmore R."/>
        </authorList>
    </citation>
    <scope>NUCLEOTIDE SEQUENCE [LARGE SCALE GENOMIC DNA]</scope>
</reference>
<sequence length="193" mass="21378">MTTDGVLAKNEYEDTALHEAPATRNLEVVKLLVEYELPVAGKNTDFLEDINDKGEAPMFKAAAYGRTKVRKSRIYKAKRHPRPKNNRIKAKPEPFKPPTPLEEKTIELQGGSIILHVASEPSKPPTHLEEKTSEVPRASIQHAAIQGEHFGLFLCPALLLLNLDKSLATLKDEIGRTSLHLLATMSSAFNSGY</sequence>
<organism evidence="1 2">
    <name type="scientific">Pistacia atlantica</name>
    <dbReference type="NCBI Taxonomy" id="434234"/>
    <lineage>
        <taxon>Eukaryota</taxon>
        <taxon>Viridiplantae</taxon>
        <taxon>Streptophyta</taxon>
        <taxon>Embryophyta</taxon>
        <taxon>Tracheophyta</taxon>
        <taxon>Spermatophyta</taxon>
        <taxon>Magnoliopsida</taxon>
        <taxon>eudicotyledons</taxon>
        <taxon>Gunneridae</taxon>
        <taxon>Pentapetalae</taxon>
        <taxon>rosids</taxon>
        <taxon>malvids</taxon>
        <taxon>Sapindales</taxon>
        <taxon>Anacardiaceae</taxon>
        <taxon>Pistacia</taxon>
    </lineage>
</organism>
<name>A0ACC1A0W8_9ROSI</name>
<protein>
    <submittedName>
        <fullName evidence="1">Uncharacterized protein</fullName>
    </submittedName>
</protein>